<dbReference type="Proteomes" id="UP000288215">
    <property type="component" value="Unassembled WGS sequence"/>
</dbReference>
<proteinExistence type="predicted"/>
<sequence>MISLQTVFYNFGIFLSFDRKRLSRTQIHLSFPCGGLSIGNDFEFGSGPWMKAVGESRMH</sequence>
<dbReference type="AlphaFoldDB" id="A0A444L8P1"/>
<organism evidence="1 2">
    <name type="scientific">Methanosuratincola subterraneus</name>
    <dbReference type="NCBI Taxonomy" id="2593994"/>
    <lineage>
        <taxon>Archaea</taxon>
        <taxon>Thermoproteota</taxon>
        <taxon>Methanosuratincolia</taxon>
        <taxon>Candidatus Methanomethylicales</taxon>
        <taxon>Candidatus Methanomethylicaceae</taxon>
        <taxon>Candidatus Methanosuratincola (ex Vanwonterghem et al. 2016)</taxon>
    </lineage>
</organism>
<dbReference type="EMBL" id="RXGA01000002">
    <property type="protein sequence ID" value="RWX73955.1"/>
    <property type="molecule type" value="Genomic_DNA"/>
</dbReference>
<accession>A0A444L8P1</accession>
<name>A0A444L8P1_METS7</name>
<protein>
    <submittedName>
        <fullName evidence="1">Uncharacterized protein</fullName>
    </submittedName>
</protein>
<evidence type="ECO:0000313" key="2">
    <source>
        <dbReference type="Proteomes" id="UP000288215"/>
    </source>
</evidence>
<evidence type="ECO:0000313" key="1">
    <source>
        <dbReference type="EMBL" id="RWX73955.1"/>
    </source>
</evidence>
<gene>
    <name evidence="1" type="ORF">Metus_0734</name>
</gene>
<reference evidence="1 2" key="1">
    <citation type="submission" date="2018-12" db="EMBL/GenBank/DDBJ databases">
        <title>The complete genome of the methanogenic archaea of the candidate phylum Verstraetearchaeota, obtained from the metagenome of underground thermal water.</title>
        <authorList>
            <person name="Kadnikov V.V."/>
            <person name="Mardanov A.V."/>
            <person name="Beletsky A.V."/>
            <person name="Karnachuk O.V."/>
            <person name="Ravin N.V."/>
        </authorList>
    </citation>
    <scope>NUCLEOTIDE SEQUENCE [LARGE SCALE GENOMIC DNA]</scope>
    <source>
        <strain evidence="1">Ch88</strain>
    </source>
</reference>
<comment type="caution">
    <text evidence="1">The sequence shown here is derived from an EMBL/GenBank/DDBJ whole genome shotgun (WGS) entry which is preliminary data.</text>
</comment>